<organism evidence="1">
    <name type="scientific">marine sediment metagenome</name>
    <dbReference type="NCBI Taxonomy" id="412755"/>
    <lineage>
        <taxon>unclassified sequences</taxon>
        <taxon>metagenomes</taxon>
        <taxon>ecological metagenomes</taxon>
    </lineage>
</organism>
<reference evidence="1" key="1">
    <citation type="journal article" date="2014" name="Front. Microbiol.">
        <title>High frequency of phylogenetically diverse reductive dehalogenase-homologous genes in deep subseafloor sedimentary metagenomes.</title>
        <authorList>
            <person name="Kawai M."/>
            <person name="Futagami T."/>
            <person name="Toyoda A."/>
            <person name="Takaki Y."/>
            <person name="Nishi S."/>
            <person name="Hori S."/>
            <person name="Arai W."/>
            <person name="Tsubouchi T."/>
            <person name="Morono Y."/>
            <person name="Uchiyama I."/>
            <person name="Ito T."/>
            <person name="Fujiyama A."/>
            <person name="Inagaki F."/>
            <person name="Takami H."/>
        </authorList>
    </citation>
    <scope>NUCLEOTIDE SEQUENCE</scope>
    <source>
        <strain evidence="1">Expedition CK06-06</strain>
    </source>
</reference>
<protein>
    <submittedName>
        <fullName evidence="1">Uncharacterized protein</fullName>
    </submittedName>
</protein>
<dbReference type="AlphaFoldDB" id="X0VM89"/>
<comment type="caution">
    <text evidence="1">The sequence shown here is derived from an EMBL/GenBank/DDBJ whole genome shotgun (WGS) entry which is preliminary data.</text>
</comment>
<evidence type="ECO:0000313" key="1">
    <source>
        <dbReference type="EMBL" id="GAG13593.1"/>
    </source>
</evidence>
<feature type="non-terminal residue" evidence="1">
    <location>
        <position position="50"/>
    </location>
</feature>
<sequence length="50" mass="5587">MIEYFVLGCSNSILALYAENVHVNHVCSNIQVVLNTPVKDEHVPYDIDGL</sequence>
<accession>X0VM89</accession>
<dbReference type="EMBL" id="BARS01021084">
    <property type="protein sequence ID" value="GAG13593.1"/>
    <property type="molecule type" value="Genomic_DNA"/>
</dbReference>
<proteinExistence type="predicted"/>
<name>X0VM89_9ZZZZ</name>
<gene>
    <name evidence="1" type="ORF">S01H1_33914</name>
</gene>